<comment type="caution">
    <text evidence="2">The sequence shown here is derived from an EMBL/GenBank/DDBJ whole genome shotgun (WGS) entry which is preliminary data.</text>
</comment>
<evidence type="ECO:0000313" key="3">
    <source>
        <dbReference type="Proteomes" id="UP000324831"/>
    </source>
</evidence>
<feature type="region of interest" description="Disordered" evidence="1">
    <location>
        <begin position="71"/>
        <end position="108"/>
    </location>
</feature>
<gene>
    <name evidence="2" type="ORF">MHSWG343_10040</name>
</gene>
<evidence type="ECO:0000256" key="1">
    <source>
        <dbReference type="SAM" id="MobiDB-lite"/>
    </source>
</evidence>
<sequence length="424" mass="48190">MFHWKQIREIINYLVFYNNYHIYNAANFNEKTMSIFSTIVKALTATGVVSGAAGVGSKIYLKNGHGFGTMDVVNSTSSTPTSDPSTQSNTESQDTSKHTKPESVSDTAKTTYGSLLKEKQYQLVETNTSNDIILNIMMERLDPTKNSLKYSKKQRFSVSEEVTFGTKTFTSQVGDKSYSLTILQKPDQQYIEPWKKSCIQALSVEVIKTKVEDSKTQEYSEMAKLREWCTIPTVDQVLRRHKLTPLNTDVDNHKDDAEWKKVIAGGWFKKETDKDNWEDQSFIKGTDLDTVIGNDKRGINSESEVDKTKIDVFKNKCKAELEKAFERKNFYLTTQFINGITETDKPTIDPFQEVALFCVKPFKASEYVTASLQGLVHEQVEISTDDYCYLSNIENKDSWTTNNPLGGKSFWCAVKSLYKAKVNK</sequence>
<proteinExistence type="predicted"/>
<feature type="compositionally biased region" description="Low complexity" evidence="1">
    <location>
        <begin position="71"/>
        <end position="90"/>
    </location>
</feature>
<name>A0A478FUI9_9MOLU</name>
<dbReference type="AlphaFoldDB" id="A0A478FUI9"/>
<feature type="compositionally biased region" description="Basic and acidic residues" evidence="1">
    <location>
        <begin position="94"/>
        <end position="103"/>
    </location>
</feature>
<accession>A0A478FUI9</accession>
<evidence type="ECO:0000313" key="2">
    <source>
        <dbReference type="EMBL" id="GCE63996.1"/>
    </source>
</evidence>
<reference evidence="2 3" key="1">
    <citation type="submission" date="2019-01" db="EMBL/GenBank/DDBJ databases">
        <title>Draft genome sequences of Candidatus Mycoplasma haemohominis SWG34-3 identified from a patient with pyrexia, anemia and liver dysfunction.</title>
        <authorList>
            <person name="Sekizuka T."/>
            <person name="Hattori N."/>
            <person name="Katano H."/>
            <person name="Takuma T."/>
            <person name="Ito T."/>
            <person name="Arai N."/>
            <person name="Yanai R."/>
            <person name="Ishii S."/>
            <person name="Miura Y."/>
            <person name="Tokunaga T."/>
            <person name="Watanabe H."/>
            <person name="Nomura N."/>
            <person name="Eguchi J."/>
            <person name="Arai T."/>
            <person name="Hasegawa H."/>
            <person name="Nakamaki T."/>
            <person name="Wakita T."/>
            <person name="Niki Y."/>
            <person name="Kuroda M."/>
        </authorList>
    </citation>
    <scope>NUCLEOTIDE SEQUENCE [LARGE SCALE GENOMIC DNA]</scope>
    <source>
        <strain evidence="2">SWG34-3</strain>
    </source>
</reference>
<protein>
    <submittedName>
        <fullName evidence="2">Uncharacterized protein</fullName>
    </submittedName>
</protein>
<organism evidence="2 3">
    <name type="scientific">Candidatus Mycoplasma haematohominis</name>
    <dbReference type="NCBI Taxonomy" id="1494318"/>
    <lineage>
        <taxon>Bacteria</taxon>
        <taxon>Bacillati</taxon>
        <taxon>Mycoplasmatota</taxon>
        <taxon>Mollicutes</taxon>
        <taxon>Mycoplasmataceae</taxon>
        <taxon>Mycoplasma</taxon>
    </lineage>
</organism>
<dbReference type="EMBL" id="BIMN01000007">
    <property type="protein sequence ID" value="GCE63996.1"/>
    <property type="molecule type" value="Genomic_DNA"/>
</dbReference>
<dbReference type="Proteomes" id="UP000324831">
    <property type="component" value="Unassembled WGS sequence"/>
</dbReference>